<organism evidence="2 3">
    <name type="scientific">Algoriphagus halophilus</name>
    <dbReference type="NCBI Taxonomy" id="226505"/>
    <lineage>
        <taxon>Bacteria</taxon>
        <taxon>Pseudomonadati</taxon>
        <taxon>Bacteroidota</taxon>
        <taxon>Cytophagia</taxon>
        <taxon>Cytophagales</taxon>
        <taxon>Cyclobacteriaceae</taxon>
        <taxon>Algoriphagus</taxon>
    </lineage>
</organism>
<dbReference type="Proteomes" id="UP000185221">
    <property type="component" value="Unassembled WGS sequence"/>
</dbReference>
<evidence type="ECO:0000313" key="2">
    <source>
        <dbReference type="EMBL" id="SIO13539.1"/>
    </source>
</evidence>
<dbReference type="InterPro" id="IPR045749">
    <property type="entry name" value="DUF6090"/>
</dbReference>
<keyword evidence="1" id="KW-1133">Transmembrane helix</keyword>
<name>A0A1N6H196_9BACT</name>
<sequence>MIKFFRRIRQKLLTENKFSKYLIYAIGEIILVVIGILIAIQLNDFNGDRKEREKELSFLQKLKDDINLDIQNLILRDSILAVYQSNQEKGWKLFLEAKSVNDILTVDSLIQFRWRSFTVSRKTYDEMINTSGIYIITNKNLLNELSDHYDLIEVYQQNFREINEDSRHYYKASNLDSFDFLKRHYRDPSSDITRIDTAWISNHNSPSYLSLARFYSHVIDAVNGVQRNYITEIIANSKKMVAEIEQELRKNNIQN</sequence>
<proteinExistence type="predicted"/>
<dbReference type="AlphaFoldDB" id="A0A1N6H196"/>
<dbReference type="STRING" id="226505.SAMN05444394_3464"/>
<gene>
    <name evidence="2" type="ORF">SAMN05444394_3464</name>
</gene>
<evidence type="ECO:0000313" key="3">
    <source>
        <dbReference type="Proteomes" id="UP000185221"/>
    </source>
</evidence>
<accession>A0A1N6H196</accession>
<dbReference type="EMBL" id="FSRC01000003">
    <property type="protein sequence ID" value="SIO13539.1"/>
    <property type="molecule type" value="Genomic_DNA"/>
</dbReference>
<keyword evidence="3" id="KW-1185">Reference proteome</keyword>
<reference evidence="3" key="1">
    <citation type="submission" date="2016-11" db="EMBL/GenBank/DDBJ databases">
        <authorList>
            <person name="Varghese N."/>
            <person name="Submissions S."/>
        </authorList>
    </citation>
    <scope>NUCLEOTIDE SEQUENCE [LARGE SCALE GENOMIC DNA]</scope>
    <source>
        <strain evidence="3">DSM 15292</strain>
    </source>
</reference>
<evidence type="ECO:0000256" key="1">
    <source>
        <dbReference type="SAM" id="Phobius"/>
    </source>
</evidence>
<keyword evidence="1" id="KW-0472">Membrane</keyword>
<protein>
    <submittedName>
        <fullName evidence="2">Uncharacterized protein</fullName>
    </submittedName>
</protein>
<dbReference type="OrthoDB" id="822214at2"/>
<dbReference type="RefSeq" id="WP_074226260.1">
    <property type="nucleotide sequence ID" value="NZ_FSRC01000003.1"/>
</dbReference>
<keyword evidence="1" id="KW-0812">Transmembrane</keyword>
<feature type="transmembrane region" description="Helical" evidence="1">
    <location>
        <begin position="21"/>
        <end position="42"/>
    </location>
</feature>
<dbReference type="Pfam" id="PF19578">
    <property type="entry name" value="DUF6090"/>
    <property type="match status" value="1"/>
</dbReference>